<reference evidence="1 2" key="1">
    <citation type="submission" date="2023-09" db="EMBL/GenBank/DDBJ databases">
        <authorList>
            <person name="Rey-Velasco X."/>
        </authorList>
    </citation>
    <scope>NUCLEOTIDE SEQUENCE [LARGE SCALE GENOMIC DNA]</scope>
    <source>
        <strain evidence="1 2">F188</strain>
    </source>
</reference>
<dbReference type="EMBL" id="JAVRHM010000019">
    <property type="protein sequence ID" value="MDT0691083.1"/>
    <property type="molecule type" value="Genomic_DNA"/>
</dbReference>
<accession>A0ABU3E516</accession>
<organism evidence="1 2">
    <name type="scientific">Autumnicola patrickiae</name>
    <dbReference type="NCBI Taxonomy" id="3075591"/>
    <lineage>
        <taxon>Bacteria</taxon>
        <taxon>Pseudomonadati</taxon>
        <taxon>Bacteroidota</taxon>
        <taxon>Flavobacteriia</taxon>
        <taxon>Flavobacteriales</taxon>
        <taxon>Flavobacteriaceae</taxon>
        <taxon>Autumnicola</taxon>
    </lineage>
</organism>
<keyword evidence="2" id="KW-1185">Reference proteome</keyword>
<gene>
    <name evidence="1" type="ORF">RM549_14915</name>
</gene>
<protein>
    <submittedName>
        <fullName evidence="1">Uncharacterized protein</fullName>
    </submittedName>
</protein>
<dbReference type="RefSeq" id="WP_311686235.1">
    <property type="nucleotide sequence ID" value="NZ_JAVRHM010000019.1"/>
</dbReference>
<evidence type="ECO:0000313" key="1">
    <source>
        <dbReference type="EMBL" id="MDT0691083.1"/>
    </source>
</evidence>
<dbReference type="Proteomes" id="UP001261624">
    <property type="component" value="Unassembled WGS sequence"/>
</dbReference>
<comment type="caution">
    <text evidence="1">The sequence shown here is derived from an EMBL/GenBank/DDBJ whole genome shotgun (WGS) entry which is preliminary data.</text>
</comment>
<name>A0ABU3E516_9FLAO</name>
<sequence>MRFNNNISSHTIGHWKLPYSLSGPQHKRKKWVNENDTEKIEHFTGGLFITYLREVEKRNVLYYSQNLNDDHKNPDLLIHMDERIHTVQVTQIVLNNYLTKFNQTKRLCEKISNFIRDVYTPPIKINIQIYPPWEIEEPPKAPIKVYRRLSKTIAKSISENIENLSAKNEILNFKTDDIFNKIADGYNLLSVPKNRVSHYFGDKNVYVDYEFDAIKISVENIESATNKIFTDKNNGNSEILLIWGDQNQFMGTEQLIIKNLKDQFVKSTFKSIYFLAFQNTLEVEKREILCVKVI</sequence>
<proteinExistence type="predicted"/>
<evidence type="ECO:0000313" key="2">
    <source>
        <dbReference type="Proteomes" id="UP001261624"/>
    </source>
</evidence>